<dbReference type="RefSeq" id="XP_008470292.1">
    <property type="nucleotide sequence ID" value="XM_008472070.2"/>
</dbReference>
<dbReference type="GeneID" id="103507579"/>
<name>A0A1S3CZJ5_DIACI</name>
<dbReference type="STRING" id="121845.A0A1S3CZJ5"/>
<dbReference type="PROSITE" id="PS51155">
    <property type="entry name" value="CHIT_BIND_RR_2"/>
    <property type="match status" value="1"/>
</dbReference>
<dbReference type="GO" id="GO:0005615">
    <property type="term" value="C:extracellular space"/>
    <property type="evidence" value="ECO:0007669"/>
    <property type="project" value="TreeGrafter"/>
</dbReference>
<dbReference type="InterPro" id="IPR031311">
    <property type="entry name" value="CHIT_BIND_RR_consensus"/>
</dbReference>
<reference evidence="5" key="1">
    <citation type="submission" date="2025-08" db="UniProtKB">
        <authorList>
            <consortium name="RefSeq"/>
        </authorList>
    </citation>
    <scope>IDENTIFICATION</scope>
</reference>
<feature type="non-terminal residue" evidence="5">
    <location>
        <position position="1"/>
    </location>
</feature>
<dbReference type="GO" id="GO:0031012">
    <property type="term" value="C:extracellular matrix"/>
    <property type="evidence" value="ECO:0007669"/>
    <property type="project" value="TreeGrafter"/>
</dbReference>
<dbReference type="PANTHER" id="PTHR12236">
    <property type="entry name" value="STRUCTURAL CONTITUENT OF CUTICLE"/>
    <property type="match status" value="1"/>
</dbReference>
<gene>
    <name evidence="5" type="primary">LOC103507579</name>
</gene>
<dbReference type="PANTHER" id="PTHR12236:SF75">
    <property type="entry name" value="CUTICULAR PROTEIN 62BB, ISOFORM A"/>
    <property type="match status" value="1"/>
</dbReference>
<evidence type="ECO:0000256" key="3">
    <source>
        <dbReference type="SAM" id="SignalP"/>
    </source>
</evidence>
<evidence type="ECO:0000313" key="5">
    <source>
        <dbReference type="RefSeq" id="XP_008470292.1"/>
    </source>
</evidence>
<keyword evidence="1 2" id="KW-0193">Cuticle</keyword>
<dbReference type="GO" id="GO:0042302">
    <property type="term" value="F:structural constituent of cuticle"/>
    <property type="evidence" value="ECO:0007669"/>
    <property type="project" value="UniProtKB-UniRule"/>
</dbReference>
<keyword evidence="3" id="KW-0732">Signal</keyword>
<organism evidence="4 5">
    <name type="scientific">Diaphorina citri</name>
    <name type="common">Asian citrus psyllid</name>
    <dbReference type="NCBI Taxonomy" id="121845"/>
    <lineage>
        <taxon>Eukaryota</taxon>
        <taxon>Metazoa</taxon>
        <taxon>Ecdysozoa</taxon>
        <taxon>Arthropoda</taxon>
        <taxon>Hexapoda</taxon>
        <taxon>Insecta</taxon>
        <taxon>Pterygota</taxon>
        <taxon>Neoptera</taxon>
        <taxon>Paraneoptera</taxon>
        <taxon>Hemiptera</taxon>
        <taxon>Sternorrhyncha</taxon>
        <taxon>Psylloidea</taxon>
        <taxon>Psyllidae</taxon>
        <taxon>Diaphorininae</taxon>
        <taxon>Diaphorina</taxon>
    </lineage>
</organism>
<feature type="signal peptide" evidence="3">
    <location>
        <begin position="1"/>
        <end position="20"/>
    </location>
</feature>
<proteinExistence type="predicted"/>
<dbReference type="InterPro" id="IPR000618">
    <property type="entry name" value="Insect_cuticle"/>
</dbReference>
<dbReference type="PaxDb" id="121845-A0A1S3CZJ5"/>
<dbReference type="InterPro" id="IPR051217">
    <property type="entry name" value="Insect_Cuticle_Struc_Prot"/>
</dbReference>
<feature type="chain" id="PRO_5010327980" evidence="3">
    <location>
        <begin position="21"/>
        <end position="155"/>
    </location>
</feature>
<dbReference type="Pfam" id="PF00379">
    <property type="entry name" value="Chitin_bind_4"/>
    <property type="match status" value="1"/>
</dbReference>
<dbReference type="KEGG" id="dci:103507579"/>
<sequence>ICSAVLIQTLFLISKCPTFAQSVAYHNVIGPHTDPYNGYPYYGFQYGVSDPYTGDNKEHHESRDGDVVQGSYSLLEADGSIRTVDYHADPVNGFNAVVRKNGIPNQYGNTLPNPYNYPLTNVNPYYNGGLRNTYASPYRYYNPSIYSYNKPYRYY</sequence>
<dbReference type="AlphaFoldDB" id="A0A1S3CZJ5"/>
<accession>A0A1S3CZJ5</accession>
<evidence type="ECO:0000313" key="4">
    <source>
        <dbReference type="Proteomes" id="UP000079169"/>
    </source>
</evidence>
<dbReference type="PRINTS" id="PR00947">
    <property type="entry name" value="CUTICLE"/>
</dbReference>
<keyword evidence="4" id="KW-1185">Reference proteome</keyword>
<evidence type="ECO:0000256" key="2">
    <source>
        <dbReference type="PROSITE-ProRule" id="PRU00497"/>
    </source>
</evidence>
<dbReference type="Proteomes" id="UP000079169">
    <property type="component" value="Unplaced"/>
</dbReference>
<evidence type="ECO:0000256" key="1">
    <source>
        <dbReference type="ARBA" id="ARBA00022460"/>
    </source>
</evidence>
<protein>
    <submittedName>
        <fullName evidence="5">Cuticle protein 7-like</fullName>
    </submittedName>
</protein>
<dbReference type="PROSITE" id="PS00233">
    <property type="entry name" value="CHIT_BIND_RR_1"/>
    <property type="match status" value="1"/>
</dbReference>